<dbReference type="PANTHER" id="PTHR11733">
    <property type="entry name" value="ZINC METALLOPROTEASE FAMILY M13 NEPRILYSIN-RELATED"/>
    <property type="match status" value="1"/>
</dbReference>
<dbReference type="InterPro" id="IPR042089">
    <property type="entry name" value="Peptidase_M13_dom_2"/>
</dbReference>
<name>A0A0M3ITX7_ASCLU</name>
<dbReference type="PANTHER" id="PTHR11733:SF167">
    <property type="entry name" value="FI17812P1-RELATED"/>
    <property type="match status" value="1"/>
</dbReference>
<dbReference type="SUPFAM" id="SSF55486">
    <property type="entry name" value="Metalloproteases ('zincins'), catalytic domain"/>
    <property type="match status" value="1"/>
</dbReference>
<dbReference type="InterPro" id="IPR024079">
    <property type="entry name" value="MetalloPept_cat_dom_sf"/>
</dbReference>
<dbReference type="AlphaFoldDB" id="A0A0M3ITX7"/>
<dbReference type="WBParaSite" id="ALUE_0002220501-mRNA-1">
    <property type="protein sequence ID" value="ALUE_0002220501-mRNA-1"/>
    <property type="gene ID" value="ALUE_0002220501"/>
</dbReference>
<sequence length="163" mass="19344">MPPLSDTGAEHHNRQQNKELVNDIRYNIRRAFRRQVKEHGDWLEESTKLNVLSKLDNMESLVSYSEEIFDEKAMEYEYGELYVDKMDMFWSMVNASRFSRQLLLKRLRQPVERLGWLDNTSPMTINALYNFERNLIILPMMITRPPFADSGMPLCAFYCLLLI</sequence>
<proteinExistence type="predicted"/>
<dbReference type="Gene3D" id="3.40.390.10">
    <property type="entry name" value="Collagenase (Catalytic Domain)"/>
    <property type="match status" value="1"/>
</dbReference>
<dbReference type="GO" id="GO:0005886">
    <property type="term" value="C:plasma membrane"/>
    <property type="evidence" value="ECO:0007669"/>
    <property type="project" value="TreeGrafter"/>
</dbReference>
<protein>
    <submittedName>
        <fullName evidence="2">Peptidase_M13_N domain-containing protein</fullName>
    </submittedName>
</protein>
<keyword evidence="1" id="KW-1185">Reference proteome</keyword>
<reference evidence="2" key="1">
    <citation type="submission" date="2017-02" db="UniProtKB">
        <authorList>
            <consortium name="WormBaseParasite"/>
        </authorList>
    </citation>
    <scope>IDENTIFICATION</scope>
</reference>
<dbReference type="PROSITE" id="PS51885">
    <property type="entry name" value="NEPRILYSIN"/>
    <property type="match status" value="1"/>
</dbReference>
<dbReference type="InterPro" id="IPR000718">
    <property type="entry name" value="Peptidase_M13"/>
</dbReference>
<dbReference type="GO" id="GO:0004222">
    <property type="term" value="F:metalloendopeptidase activity"/>
    <property type="evidence" value="ECO:0007669"/>
    <property type="project" value="InterPro"/>
</dbReference>
<organism evidence="1 2">
    <name type="scientific">Ascaris lumbricoides</name>
    <name type="common">Giant roundworm</name>
    <dbReference type="NCBI Taxonomy" id="6252"/>
    <lineage>
        <taxon>Eukaryota</taxon>
        <taxon>Metazoa</taxon>
        <taxon>Ecdysozoa</taxon>
        <taxon>Nematoda</taxon>
        <taxon>Chromadorea</taxon>
        <taxon>Rhabditida</taxon>
        <taxon>Spirurina</taxon>
        <taxon>Ascaridomorpha</taxon>
        <taxon>Ascaridoidea</taxon>
        <taxon>Ascarididae</taxon>
        <taxon>Ascaris</taxon>
    </lineage>
</organism>
<dbReference type="Proteomes" id="UP000036681">
    <property type="component" value="Unplaced"/>
</dbReference>
<evidence type="ECO:0000313" key="1">
    <source>
        <dbReference type="Proteomes" id="UP000036681"/>
    </source>
</evidence>
<dbReference type="GO" id="GO:0016485">
    <property type="term" value="P:protein processing"/>
    <property type="evidence" value="ECO:0007669"/>
    <property type="project" value="TreeGrafter"/>
</dbReference>
<evidence type="ECO:0000313" key="2">
    <source>
        <dbReference type="WBParaSite" id="ALUE_0002220501-mRNA-1"/>
    </source>
</evidence>
<accession>A0A0M3ITX7</accession>
<dbReference type="Gene3D" id="1.10.1380.10">
    <property type="entry name" value="Neutral endopeptidase , domain2"/>
    <property type="match status" value="1"/>
</dbReference>